<dbReference type="InterPro" id="IPR010982">
    <property type="entry name" value="Lambda_DNA-bd_dom_sf"/>
</dbReference>
<dbReference type="PROSITE" id="PS50943">
    <property type="entry name" value="HTH_CROC1"/>
    <property type="match status" value="1"/>
</dbReference>
<dbReference type="SUPFAM" id="SSF47413">
    <property type="entry name" value="lambda repressor-like DNA-binding domains"/>
    <property type="match status" value="1"/>
</dbReference>
<accession>A0A5J4P882</accession>
<feature type="domain" description="HTH cro/C1-type" evidence="1">
    <location>
        <begin position="1"/>
        <end position="38"/>
    </location>
</feature>
<dbReference type="GO" id="GO:0003677">
    <property type="term" value="F:DNA binding"/>
    <property type="evidence" value="ECO:0007669"/>
    <property type="project" value="InterPro"/>
</dbReference>
<sequence>LVGVQKAQISKIENGKNLTIATIIKIFKAMGVSAQLEIDNNR</sequence>
<protein>
    <recommendedName>
        <fullName evidence="1">HTH cro/C1-type domain-containing protein</fullName>
    </recommendedName>
</protein>
<comment type="caution">
    <text evidence="2">The sequence shown here is derived from an EMBL/GenBank/DDBJ whole genome shotgun (WGS) entry which is preliminary data.</text>
</comment>
<dbReference type="InterPro" id="IPR001387">
    <property type="entry name" value="Cro/C1-type_HTH"/>
</dbReference>
<dbReference type="CDD" id="cd00093">
    <property type="entry name" value="HTH_XRE"/>
    <property type="match status" value="1"/>
</dbReference>
<organism evidence="2">
    <name type="scientific">termite gut metagenome</name>
    <dbReference type="NCBI Taxonomy" id="433724"/>
    <lineage>
        <taxon>unclassified sequences</taxon>
        <taxon>metagenomes</taxon>
        <taxon>organismal metagenomes</taxon>
    </lineage>
</organism>
<dbReference type="Gene3D" id="1.10.260.40">
    <property type="entry name" value="lambda repressor-like DNA-binding domains"/>
    <property type="match status" value="1"/>
</dbReference>
<dbReference type="EMBL" id="SNRY01010825">
    <property type="protein sequence ID" value="KAA6305280.1"/>
    <property type="molecule type" value="Genomic_DNA"/>
</dbReference>
<evidence type="ECO:0000313" key="2">
    <source>
        <dbReference type="EMBL" id="KAA6305280.1"/>
    </source>
</evidence>
<proteinExistence type="predicted"/>
<dbReference type="Pfam" id="PF01381">
    <property type="entry name" value="HTH_3"/>
    <property type="match status" value="1"/>
</dbReference>
<gene>
    <name evidence="2" type="ORF">EZS27_043067</name>
</gene>
<feature type="non-terminal residue" evidence="2">
    <location>
        <position position="1"/>
    </location>
</feature>
<dbReference type="AlphaFoldDB" id="A0A5J4P882"/>
<reference evidence="2" key="1">
    <citation type="submission" date="2019-03" db="EMBL/GenBank/DDBJ databases">
        <title>Single cell metagenomics reveals metabolic interactions within the superorganism composed of flagellate Streblomastix strix and complex community of Bacteroidetes bacteria on its surface.</title>
        <authorList>
            <person name="Treitli S.C."/>
            <person name="Kolisko M."/>
            <person name="Husnik F."/>
            <person name="Keeling P."/>
            <person name="Hampl V."/>
        </authorList>
    </citation>
    <scope>NUCLEOTIDE SEQUENCE</scope>
    <source>
        <strain evidence="2">STM</strain>
    </source>
</reference>
<name>A0A5J4P882_9ZZZZ</name>
<evidence type="ECO:0000259" key="1">
    <source>
        <dbReference type="PROSITE" id="PS50943"/>
    </source>
</evidence>